<protein>
    <recommendedName>
        <fullName evidence="4">Serine/threonine protein kinase</fullName>
    </recommendedName>
</protein>
<feature type="chain" id="PRO_5047015711" description="Serine/threonine protein kinase" evidence="1">
    <location>
        <begin position="25"/>
        <end position="177"/>
    </location>
</feature>
<evidence type="ECO:0000313" key="3">
    <source>
        <dbReference type="Proteomes" id="UP001519332"/>
    </source>
</evidence>
<feature type="signal peptide" evidence="1">
    <location>
        <begin position="1"/>
        <end position="24"/>
    </location>
</feature>
<evidence type="ECO:0000313" key="2">
    <source>
        <dbReference type="EMBL" id="MBP2330555.1"/>
    </source>
</evidence>
<proteinExistence type="predicted"/>
<keyword evidence="1" id="KW-0732">Signal</keyword>
<reference evidence="2 3" key="1">
    <citation type="submission" date="2021-03" db="EMBL/GenBank/DDBJ databases">
        <title>Sequencing the genomes of 1000 actinobacteria strains.</title>
        <authorList>
            <person name="Klenk H.-P."/>
        </authorList>
    </citation>
    <scope>NUCLEOTIDE SEQUENCE [LARGE SCALE GENOMIC DNA]</scope>
    <source>
        <strain evidence="2 3">DSM 46670</strain>
    </source>
</reference>
<name>A0ABS4U1N0_9PSEU</name>
<dbReference type="Proteomes" id="UP001519332">
    <property type="component" value="Unassembled WGS sequence"/>
</dbReference>
<evidence type="ECO:0008006" key="4">
    <source>
        <dbReference type="Google" id="ProtNLM"/>
    </source>
</evidence>
<organism evidence="2 3">
    <name type="scientific">Kibdelosporangium banguiense</name>
    <dbReference type="NCBI Taxonomy" id="1365924"/>
    <lineage>
        <taxon>Bacteria</taxon>
        <taxon>Bacillati</taxon>
        <taxon>Actinomycetota</taxon>
        <taxon>Actinomycetes</taxon>
        <taxon>Pseudonocardiales</taxon>
        <taxon>Pseudonocardiaceae</taxon>
        <taxon>Kibdelosporangium</taxon>
    </lineage>
</organism>
<comment type="caution">
    <text evidence="2">The sequence shown here is derived from an EMBL/GenBank/DDBJ whole genome shotgun (WGS) entry which is preliminary data.</text>
</comment>
<evidence type="ECO:0000256" key="1">
    <source>
        <dbReference type="SAM" id="SignalP"/>
    </source>
</evidence>
<accession>A0ABS4U1N0</accession>
<dbReference type="EMBL" id="JAGINW010000001">
    <property type="protein sequence ID" value="MBP2330555.1"/>
    <property type="molecule type" value="Genomic_DNA"/>
</dbReference>
<keyword evidence="3" id="KW-1185">Reference proteome</keyword>
<dbReference type="PROSITE" id="PS51257">
    <property type="entry name" value="PROKAR_LIPOPROTEIN"/>
    <property type="match status" value="1"/>
</dbReference>
<dbReference type="RefSeq" id="WP_209647152.1">
    <property type="nucleotide sequence ID" value="NZ_JAGINW010000001.1"/>
</dbReference>
<sequence length="177" mass="18236">MRRALAAVLLTLGMIVIPAGTATAAAGCSASSSKQVSGGYRVTLFCSGKGYVDGYGSTLTDANREALLLYQIYTDHGIDCTGSSIKGVTGGHRTTLWCSRGGYIDGYGSTLTDAASEARELVLLMAITGKNCTGSSTRGVSGGYEVTLWCSRGGYIDGVGTFLTDAARNARFAATIS</sequence>
<gene>
    <name evidence="2" type="ORF">JOF56_010940</name>
</gene>